<keyword evidence="3" id="KW-1185">Reference proteome</keyword>
<protein>
    <submittedName>
        <fullName evidence="2">Uncharacterized protein</fullName>
    </submittedName>
</protein>
<proteinExistence type="predicted"/>
<keyword evidence="1" id="KW-0472">Membrane</keyword>
<accession>A0ABU9XP04</accession>
<dbReference type="Proteomes" id="UP001404104">
    <property type="component" value="Unassembled WGS sequence"/>
</dbReference>
<sequence length="91" mass="10149">MIVTDKIKIWRDNRRPSNRQYGTRANKGLRVERQAPATPLPPRGLERLADLDPPAEDNVWHPVPEWATWLMLGAGLAVVAALLAAIVYLLG</sequence>
<comment type="caution">
    <text evidence="2">The sequence shown here is derived from an EMBL/GenBank/DDBJ whole genome shotgun (WGS) entry which is preliminary data.</text>
</comment>
<keyword evidence="1" id="KW-0812">Transmembrane</keyword>
<gene>
    <name evidence="2" type="ORF">ABC969_03915</name>
</gene>
<name>A0ABU9XP04_9SPHN</name>
<dbReference type="EMBL" id="JBDIMF010000001">
    <property type="protein sequence ID" value="MEN2785564.1"/>
    <property type="molecule type" value="Genomic_DNA"/>
</dbReference>
<feature type="transmembrane region" description="Helical" evidence="1">
    <location>
        <begin position="66"/>
        <end position="90"/>
    </location>
</feature>
<reference evidence="2 3" key="1">
    <citation type="submission" date="2024-05" db="EMBL/GenBank/DDBJ databases">
        <authorList>
            <person name="Liu Q."/>
            <person name="Xin Y.-H."/>
        </authorList>
    </citation>
    <scope>NUCLEOTIDE SEQUENCE [LARGE SCALE GENOMIC DNA]</scope>
    <source>
        <strain evidence="2 3">CGMCC 1.15349</strain>
    </source>
</reference>
<organism evidence="2 3">
    <name type="scientific">Sphingomonas qilianensis</name>
    <dbReference type="NCBI Taxonomy" id="1736690"/>
    <lineage>
        <taxon>Bacteria</taxon>
        <taxon>Pseudomonadati</taxon>
        <taxon>Pseudomonadota</taxon>
        <taxon>Alphaproteobacteria</taxon>
        <taxon>Sphingomonadales</taxon>
        <taxon>Sphingomonadaceae</taxon>
        <taxon>Sphingomonas</taxon>
    </lineage>
</organism>
<dbReference type="RefSeq" id="WP_345863087.1">
    <property type="nucleotide sequence ID" value="NZ_JBDIMF010000001.1"/>
</dbReference>
<keyword evidence="1" id="KW-1133">Transmembrane helix</keyword>
<evidence type="ECO:0000313" key="2">
    <source>
        <dbReference type="EMBL" id="MEN2785564.1"/>
    </source>
</evidence>
<evidence type="ECO:0000313" key="3">
    <source>
        <dbReference type="Proteomes" id="UP001404104"/>
    </source>
</evidence>
<evidence type="ECO:0000256" key="1">
    <source>
        <dbReference type="SAM" id="Phobius"/>
    </source>
</evidence>